<sequence>MGPALTRTVSSTVRLQVGAPADLVLSVAVAADLAPTQESLTVTSEAGLLEPSELLAAGGTRLHRVARAPVGTLVVRYDAVVPLGGPPAPLTELEGVEFTRPSRYCDSDRLTPVARELFGGRTGEDLVRAVVRWALDHITYAPGSSGPLDGALETYLRRQGVCRDTSHVVTTMLRALGVPARLVSVYAPGLVPMDFHAVTEVALDGRWYVVDGTGLAPRGSLVRIATGRDAADTAFLTVNAGQAGLLQVQVGASVAPALPADDGLTLTQLR</sequence>
<name>A0A1I0X9I6_9ACTN</name>
<dbReference type="RefSeq" id="WP_091196061.1">
    <property type="nucleotide sequence ID" value="NZ_FOKC01000002.1"/>
</dbReference>
<evidence type="ECO:0000313" key="4">
    <source>
        <dbReference type="Proteomes" id="UP000199113"/>
    </source>
</evidence>
<accession>A0A1I0X9I6</accession>
<dbReference type="SMART" id="SM00460">
    <property type="entry name" value="TGc"/>
    <property type="match status" value="1"/>
</dbReference>
<protein>
    <submittedName>
        <fullName evidence="2">Transglutaminase family protein</fullName>
    </submittedName>
    <submittedName>
        <fullName evidence="3">Transglutaminase-like superfamily protein</fullName>
    </submittedName>
</protein>
<proteinExistence type="predicted"/>
<evidence type="ECO:0000313" key="5">
    <source>
        <dbReference type="Proteomes" id="UP000233565"/>
    </source>
</evidence>
<evidence type="ECO:0000313" key="3">
    <source>
        <dbReference type="EMBL" id="SFA97000.1"/>
    </source>
</evidence>
<dbReference type="InterPro" id="IPR038765">
    <property type="entry name" value="Papain-like_cys_pep_sf"/>
</dbReference>
<dbReference type="EMBL" id="PJBV01000010">
    <property type="protein sequence ID" value="PKH44180.1"/>
    <property type="molecule type" value="Genomic_DNA"/>
</dbReference>
<evidence type="ECO:0000313" key="2">
    <source>
        <dbReference type="EMBL" id="PKH44180.1"/>
    </source>
</evidence>
<dbReference type="Proteomes" id="UP000199113">
    <property type="component" value="Unassembled WGS sequence"/>
</dbReference>
<gene>
    <name evidence="2" type="ORF">CXG46_01055</name>
    <name evidence="3" type="ORF">SAMN05192575_102205</name>
</gene>
<dbReference type="SUPFAM" id="SSF54001">
    <property type="entry name" value="Cysteine proteinases"/>
    <property type="match status" value="1"/>
</dbReference>
<keyword evidence="5" id="KW-1185">Reference proteome</keyword>
<reference evidence="3" key="1">
    <citation type="submission" date="2016-10" db="EMBL/GenBank/DDBJ databases">
        <authorList>
            <person name="de Groot N.N."/>
        </authorList>
    </citation>
    <scope>NUCLEOTIDE SEQUENCE [LARGE SCALE GENOMIC DNA]</scope>
    <source>
        <strain evidence="3">CGMCC 1.10697</strain>
    </source>
</reference>
<dbReference type="EMBL" id="FOKC01000002">
    <property type="protein sequence ID" value="SFA97000.1"/>
    <property type="molecule type" value="Genomic_DNA"/>
</dbReference>
<reference evidence="2 5" key="2">
    <citation type="submission" date="2017-12" db="EMBL/GenBank/DDBJ databases">
        <title>Pharmacopeia of the Arctic Ocean.</title>
        <authorList>
            <person name="Collins E."/>
            <person name="Ducluzeau A.-L."/>
        </authorList>
    </citation>
    <scope>NUCLEOTIDE SEQUENCE [LARGE SCALE GENOMIC DNA]</scope>
    <source>
        <strain evidence="2 5">DSM 23325</strain>
    </source>
</reference>
<dbReference type="PANTHER" id="PTHR33490">
    <property type="entry name" value="BLR5614 PROTEIN-RELATED"/>
    <property type="match status" value="1"/>
</dbReference>
<feature type="domain" description="Transglutaminase-like" evidence="1">
    <location>
        <begin position="154"/>
        <end position="214"/>
    </location>
</feature>
<dbReference type="Gene3D" id="3.10.620.30">
    <property type="match status" value="1"/>
</dbReference>
<evidence type="ECO:0000259" key="1">
    <source>
        <dbReference type="SMART" id="SM00460"/>
    </source>
</evidence>
<dbReference type="Proteomes" id="UP000233565">
    <property type="component" value="Unassembled WGS sequence"/>
</dbReference>
<dbReference type="OrthoDB" id="5438043at2"/>
<dbReference type="Gene3D" id="2.60.40.2250">
    <property type="match status" value="1"/>
</dbReference>
<dbReference type="PANTHER" id="PTHR33490:SF12">
    <property type="entry name" value="BLL5557 PROTEIN"/>
    <property type="match status" value="1"/>
</dbReference>
<dbReference type="InterPro" id="IPR002931">
    <property type="entry name" value="Transglutaminase-like"/>
</dbReference>
<dbReference type="STRING" id="748909.SAMN05192575_102205"/>
<dbReference type="Pfam" id="PF01841">
    <property type="entry name" value="Transglut_core"/>
    <property type="match status" value="1"/>
</dbReference>
<organism evidence="3 4">
    <name type="scientific">Nocardioides alpinus</name>
    <dbReference type="NCBI Taxonomy" id="748909"/>
    <lineage>
        <taxon>Bacteria</taxon>
        <taxon>Bacillati</taxon>
        <taxon>Actinomycetota</taxon>
        <taxon>Actinomycetes</taxon>
        <taxon>Propionibacteriales</taxon>
        <taxon>Nocardioidaceae</taxon>
        <taxon>Nocardioides</taxon>
    </lineage>
</organism>
<dbReference type="AlphaFoldDB" id="A0A1I0X9I6"/>